<protein>
    <submittedName>
        <fullName evidence="2">Uncharacterized protein</fullName>
    </submittedName>
</protein>
<dbReference type="EMBL" id="HADX01001743">
    <property type="protein sequence ID" value="SBP23975.1"/>
    <property type="molecule type" value="Transcribed_RNA"/>
</dbReference>
<evidence type="ECO:0000313" key="2">
    <source>
        <dbReference type="EMBL" id="SBP23975.1"/>
    </source>
</evidence>
<organism evidence="2">
    <name type="scientific">Iconisemion striatum</name>
    <dbReference type="NCBI Taxonomy" id="60296"/>
    <lineage>
        <taxon>Eukaryota</taxon>
        <taxon>Metazoa</taxon>
        <taxon>Chordata</taxon>
        <taxon>Craniata</taxon>
        <taxon>Vertebrata</taxon>
        <taxon>Euteleostomi</taxon>
        <taxon>Actinopterygii</taxon>
        <taxon>Neopterygii</taxon>
        <taxon>Teleostei</taxon>
        <taxon>Neoteleostei</taxon>
        <taxon>Acanthomorphata</taxon>
        <taxon>Ovalentaria</taxon>
        <taxon>Atherinomorphae</taxon>
        <taxon>Cyprinodontiformes</taxon>
        <taxon>Nothobranchiidae</taxon>
        <taxon>Iconisemion</taxon>
    </lineage>
</organism>
<reference evidence="2" key="1">
    <citation type="submission" date="2016-05" db="EMBL/GenBank/DDBJ databases">
        <authorList>
            <person name="Lavstsen T."/>
            <person name="Jespersen J.S."/>
        </authorList>
    </citation>
    <scope>NUCLEOTIDE SEQUENCE</scope>
    <source>
        <tissue evidence="2">Brain</tissue>
    </source>
</reference>
<feature type="non-terminal residue" evidence="2">
    <location>
        <position position="49"/>
    </location>
</feature>
<sequence>SELSQTPASRSGHQKLLPGFSGGCHQSEPVKPIKTIQTLLMVFIKSTNL</sequence>
<gene>
    <name evidence="2" type="primary">Nfu_g_1_002674</name>
</gene>
<proteinExistence type="predicted"/>
<feature type="compositionally biased region" description="Polar residues" evidence="1">
    <location>
        <begin position="1"/>
        <end position="11"/>
    </location>
</feature>
<accession>A0A1A7Y1W2</accession>
<name>A0A1A7Y1W2_9TELE</name>
<feature type="non-terminal residue" evidence="2">
    <location>
        <position position="1"/>
    </location>
</feature>
<evidence type="ECO:0000256" key="1">
    <source>
        <dbReference type="SAM" id="MobiDB-lite"/>
    </source>
</evidence>
<feature type="region of interest" description="Disordered" evidence="1">
    <location>
        <begin position="1"/>
        <end position="23"/>
    </location>
</feature>
<dbReference type="AlphaFoldDB" id="A0A1A7Y1W2"/>
<reference evidence="2" key="2">
    <citation type="submission" date="2016-06" db="EMBL/GenBank/DDBJ databases">
        <title>The genome of a short-lived fish provides insights into sex chromosome evolution and the genetic control of aging.</title>
        <authorList>
            <person name="Reichwald K."/>
            <person name="Felder M."/>
            <person name="Petzold A."/>
            <person name="Koch P."/>
            <person name="Groth M."/>
            <person name="Platzer M."/>
        </authorList>
    </citation>
    <scope>NUCLEOTIDE SEQUENCE</scope>
    <source>
        <tissue evidence="2">Brain</tissue>
    </source>
</reference>